<comment type="subunit">
    <text evidence="9">Heterooctamer of four alpha and four beta subunits.</text>
</comment>
<comment type="catalytic activity">
    <reaction evidence="9">
        <text>L-aspartate + H(+) = beta-alanine + CO2</text>
        <dbReference type="Rhea" id="RHEA:19497"/>
        <dbReference type="ChEBI" id="CHEBI:15378"/>
        <dbReference type="ChEBI" id="CHEBI:16526"/>
        <dbReference type="ChEBI" id="CHEBI:29991"/>
        <dbReference type="ChEBI" id="CHEBI:57966"/>
        <dbReference type="EC" id="4.1.1.11"/>
    </reaction>
</comment>
<dbReference type="EMBL" id="CP146612">
    <property type="protein sequence ID" value="WWX25150.1"/>
    <property type="molecule type" value="Genomic_DNA"/>
</dbReference>
<dbReference type="NCBIfam" id="TIGR00223">
    <property type="entry name" value="panD"/>
    <property type="match status" value="1"/>
</dbReference>
<dbReference type="PANTHER" id="PTHR21012:SF0">
    <property type="entry name" value="ASPARTATE 1-DECARBOXYLASE"/>
    <property type="match status" value="1"/>
</dbReference>
<feature type="active site" description="Proton donor" evidence="9">
    <location>
        <position position="57"/>
    </location>
</feature>
<sequence length="125" mass="13664">MRTMLNSKIHRARVTRCDLEYEGSITIDRDLLQAANILPNEQVQVLNLNNGARFATYVIEGEAGSGEIGLNGAAARCACKGDMVIILTYVQIAEESLTGHMPTLVYVDRNNRITSVKHAIGAISF</sequence>
<evidence type="ECO:0000256" key="9">
    <source>
        <dbReference type="HAMAP-Rule" id="MF_00446"/>
    </source>
</evidence>
<dbReference type="RefSeq" id="WP_338737290.1">
    <property type="nucleotide sequence ID" value="NZ_CP146612.1"/>
</dbReference>
<evidence type="ECO:0000256" key="1">
    <source>
        <dbReference type="ARBA" id="ARBA00022490"/>
    </source>
</evidence>
<evidence type="ECO:0000256" key="6">
    <source>
        <dbReference type="ARBA" id="ARBA00023239"/>
    </source>
</evidence>
<comment type="function">
    <text evidence="9">Catalyzes the pyruvoyl-dependent decarboxylation of aspartate to produce beta-alanine.</text>
</comment>
<feature type="chain" id="PRO_5044931924" description="Aspartate 1-decarboxylase beta chain" evidence="9">
    <location>
        <begin position="1"/>
        <end position="23"/>
    </location>
</feature>
<evidence type="ECO:0000256" key="5">
    <source>
        <dbReference type="ARBA" id="ARBA00023145"/>
    </source>
</evidence>
<dbReference type="InterPro" id="IPR003190">
    <property type="entry name" value="Asp_decarbox"/>
</dbReference>
<feature type="binding site" evidence="9">
    <location>
        <position position="56"/>
    </location>
    <ligand>
        <name>substrate</name>
    </ligand>
</feature>
<accession>A0ABZ2J2K0</accession>
<comment type="pathway">
    <text evidence="9">Cofactor biosynthesis; (R)-pantothenate biosynthesis; beta-alanine from L-aspartate: step 1/1.</text>
</comment>
<dbReference type="SUPFAM" id="SSF50692">
    <property type="entry name" value="ADC-like"/>
    <property type="match status" value="1"/>
</dbReference>
<dbReference type="Pfam" id="PF02261">
    <property type="entry name" value="Asp_decarbox"/>
    <property type="match status" value="1"/>
</dbReference>
<comment type="subcellular location">
    <subcellularLocation>
        <location evidence="9">Cytoplasm</location>
    </subcellularLocation>
</comment>
<dbReference type="GO" id="GO:0004068">
    <property type="term" value="F:aspartate 1-decarboxylase activity"/>
    <property type="evidence" value="ECO:0007669"/>
    <property type="project" value="UniProtKB-EC"/>
</dbReference>
<dbReference type="Gene3D" id="2.40.40.20">
    <property type="match status" value="1"/>
</dbReference>
<comment type="PTM">
    <text evidence="9">Is synthesized initially as an inactive proenzyme, which is activated by self-cleavage at a specific serine bond to produce a beta-subunit with a hydroxyl group at its C-terminus and an alpha-subunit with a pyruvoyl group at its N-terminus.</text>
</comment>
<reference evidence="10 11" key="1">
    <citation type="submission" date="2024-03" db="EMBL/GenBank/DDBJ databases">
        <title>A Dehalogenimonas Isolated from Estuarine Sediments Dihaloeliminates Chlorinated Alkanes.</title>
        <authorList>
            <person name="Yang Y."/>
            <person name="Wang H."/>
        </authorList>
    </citation>
    <scope>NUCLEOTIDE SEQUENCE [LARGE SCALE GENOMIC DNA]</scope>
    <source>
        <strain evidence="10 11">W</strain>
    </source>
</reference>
<evidence type="ECO:0000256" key="8">
    <source>
        <dbReference type="ARBA" id="ARBA00023317"/>
    </source>
</evidence>
<keyword evidence="7 9" id="KW-0704">Schiff base</keyword>
<keyword evidence="2 9" id="KW-0566">Pantothenate biosynthesis</keyword>
<keyword evidence="3 9" id="KW-0210">Decarboxylase</keyword>
<evidence type="ECO:0000256" key="3">
    <source>
        <dbReference type="ARBA" id="ARBA00022793"/>
    </source>
</evidence>
<evidence type="ECO:0000256" key="7">
    <source>
        <dbReference type="ARBA" id="ARBA00023270"/>
    </source>
</evidence>
<comment type="cofactor">
    <cofactor evidence="9">
        <name>pyruvate</name>
        <dbReference type="ChEBI" id="CHEBI:15361"/>
    </cofactor>
    <text evidence="9">Binds 1 pyruvoyl group covalently per subunit.</text>
</comment>
<proteinExistence type="inferred from homology"/>
<organism evidence="10 11">
    <name type="scientific">Candidatus Dehalogenimonas loeffleri</name>
    <dbReference type="NCBI Taxonomy" id="3127115"/>
    <lineage>
        <taxon>Bacteria</taxon>
        <taxon>Bacillati</taxon>
        <taxon>Chloroflexota</taxon>
        <taxon>Dehalococcoidia</taxon>
        <taxon>Dehalococcoidales</taxon>
        <taxon>Dehalococcoidaceae</taxon>
        <taxon>Dehalogenimonas</taxon>
    </lineage>
</organism>
<dbReference type="HAMAP" id="MF_00446">
    <property type="entry name" value="PanD"/>
    <property type="match status" value="1"/>
</dbReference>
<gene>
    <name evidence="9 10" type="primary">panD</name>
    <name evidence="10" type="ORF">V8247_07775</name>
</gene>
<dbReference type="CDD" id="cd06919">
    <property type="entry name" value="Asp_decarbox"/>
    <property type="match status" value="1"/>
</dbReference>
<comment type="similarity">
    <text evidence="9">Belongs to the PanD family.</text>
</comment>
<dbReference type="Proteomes" id="UP001375370">
    <property type="component" value="Chromosome"/>
</dbReference>
<dbReference type="PIRSF" id="PIRSF006246">
    <property type="entry name" value="Asp_decarbox"/>
    <property type="match status" value="1"/>
</dbReference>
<feature type="binding site" evidence="9">
    <location>
        <begin position="72"/>
        <end position="74"/>
    </location>
    <ligand>
        <name>substrate</name>
    </ligand>
</feature>
<evidence type="ECO:0000256" key="4">
    <source>
        <dbReference type="ARBA" id="ARBA00022813"/>
    </source>
</evidence>
<keyword evidence="8 9" id="KW-0670">Pyruvate</keyword>
<feature type="chain" id="PRO_5044931923" description="Aspartate 1-decarboxylase alpha chain" evidence="9">
    <location>
        <begin position="24"/>
        <end position="125"/>
    </location>
</feature>
<keyword evidence="11" id="KW-1185">Reference proteome</keyword>
<dbReference type="PANTHER" id="PTHR21012">
    <property type="entry name" value="ASPARTATE 1-DECARBOXYLASE"/>
    <property type="match status" value="1"/>
</dbReference>
<dbReference type="InterPro" id="IPR009010">
    <property type="entry name" value="Asp_de-COase-like_dom_sf"/>
</dbReference>
<feature type="active site" description="Schiff-base intermediate with substrate; via pyruvic acid" evidence="9">
    <location>
        <position position="24"/>
    </location>
</feature>
<evidence type="ECO:0000313" key="11">
    <source>
        <dbReference type="Proteomes" id="UP001375370"/>
    </source>
</evidence>
<feature type="modified residue" description="Pyruvic acid (Ser)" evidence="9">
    <location>
        <position position="24"/>
    </location>
</feature>
<dbReference type="EC" id="4.1.1.11" evidence="9"/>
<evidence type="ECO:0000313" key="10">
    <source>
        <dbReference type="EMBL" id="WWX25150.1"/>
    </source>
</evidence>
<keyword evidence="4 9" id="KW-0068">Autocatalytic cleavage</keyword>
<evidence type="ECO:0000256" key="2">
    <source>
        <dbReference type="ARBA" id="ARBA00022655"/>
    </source>
</evidence>
<keyword evidence="5 9" id="KW-0865">Zymogen</keyword>
<keyword evidence="6 9" id="KW-0456">Lyase</keyword>
<protein>
    <recommendedName>
        <fullName evidence="9">Aspartate 1-decarboxylase</fullName>
        <ecNumber evidence="9">4.1.1.11</ecNumber>
    </recommendedName>
    <alternativeName>
        <fullName evidence="9">Aspartate alpha-decarboxylase</fullName>
    </alternativeName>
    <component>
        <recommendedName>
            <fullName evidence="9">Aspartate 1-decarboxylase beta chain</fullName>
        </recommendedName>
    </component>
    <component>
        <recommendedName>
            <fullName evidence="9">Aspartate 1-decarboxylase alpha chain</fullName>
        </recommendedName>
    </component>
</protein>
<keyword evidence="1 9" id="KW-0963">Cytoplasm</keyword>
<name>A0ABZ2J2K0_9CHLR</name>